<dbReference type="InterPro" id="IPR027417">
    <property type="entry name" value="P-loop_NTPase"/>
</dbReference>
<evidence type="ECO:0000259" key="2">
    <source>
        <dbReference type="Pfam" id="PF05729"/>
    </source>
</evidence>
<protein>
    <recommendedName>
        <fullName evidence="2">NACHT domain-containing protein</fullName>
    </recommendedName>
</protein>
<dbReference type="SUPFAM" id="SSF52540">
    <property type="entry name" value="P-loop containing nucleoside triphosphate hydrolases"/>
    <property type="match status" value="1"/>
</dbReference>
<evidence type="ECO:0000313" key="3">
    <source>
        <dbReference type="EMBL" id="PWR03370.1"/>
    </source>
</evidence>
<name>A0A2V2LCU7_9RHOB</name>
<dbReference type="Gene3D" id="3.40.50.300">
    <property type="entry name" value="P-loop containing nucleotide triphosphate hydrolases"/>
    <property type="match status" value="1"/>
</dbReference>
<dbReference type="InterPro" id="IPR007111">
    <property type="entry name" value="NACHT_NTPase"/>
</dbReference>
<evidence type="ECO:0000313" key="4">
    <source>
        <dbReference type="Proteomes" id="UP000245680"/>
    </source>
</evidence>
<dbReference type="Pfam" id="PF05729">
    <property type="entry name" value="NACHT"/>
    <property type="match status" value="1"/>
</dbReference>
<organism evidence="3 4">
    <name type="scientific">Meridianimarinicoccus roseus</name>
    <dbReference type="NCBI Taxonomy" id="2072018"/>
    <lineage>
        <taxon>Bacteria</taxon>
        <taxon>Pseudomonadati</taxon>
        <taxon>Pseudomonadota</taxon>
        <taxon>Alphaproteobacteria</taxon>
        <taxon>Rhodobacterales</taxon>
        <taxon>Paracoccaceae</taxon>
        <taxon>Meridianimarinicoccus</taxon>
    </lineage>
</organism>
<feature type="region of interest" description="Disordered" evidence="1">
    <location>
        <begin position="1243"/>
        <end position="1270"/>
    </location>
</feature>
<comment type="caution">
    <text evidence="3">The sequence shown here is derived from an EMBL/GenBank/DDBJ whole genome shotgun (WGS) entry which is preliminary data.</text>
</comment>
<feature type="compositionally biased region" description="Basic and acidic residues" evidence="1">
    <location>
        <begin position="1243"/>
        <end position="1257"/>
    </location>
</feature>
<accession>A0A2V2LCU7</accession>
<dbReference type="Proteomes" id="UP000245680">
    <property type="component" value="Unassembled WGS sequence"/>
</dbReference>
<keyword evidence="4" id="KW-1185">Reference proteome</keyword>
<feature type="domain" description="NACHT" evidence="2">
    <location>
        <begin position="273"/>
        <end position="428"/>
    </location>
</feature>
<gene>
    <name evidence="3" type="ORF">DKT77_06995</name>
</gene>
<dbReference type="RefSeq" id="WP_109810998.1">
    <property type="nucleotide sequence ID" value="NZ_QGKU01000028.1"/>
</dbReference>
<proteinExistence type="predicted"/>
<evidence type="ECO:0000256" key="1">
    <source>
        <dbReference type="SAM" id="MobiDB-lite"/>
    </source>
</evidence>
<reference evidence="3 4" key="1">
    <citation type="submission" date="2018-05" db="EMBL/GenBank/DDBJ databases">
        <title>Rhodobacteraceae gen. nov., sp. nov. isolated from sea water.</title>
        <authorList>
            <person name="Ren Y."/>
        </authorList>
    </citation>
    <scope>NUCLEOTIDE SEQUENCE [LARGE SCALE GENOMIC DNA]</scope>
    <source>
        <strain evidence="3 4">TG-679</strain>
    </source>
</reference>
<dbReference type="EMBL" id="QGKU01000028">
    <property type="protein sequence ID" value="PWR03370.1"/>
    <property type="molecule type" value="Genomic_DNA"/>
</dbReference>
<sequence length="1450" mass="162117">MGHNYKPTAITRVGFAYQDLVAAQTLLDFYRNPRKYSWVQVEASDQSFRAVDDVVACLADGRFEVTQVKFAVDPENPKTALDWEWLLGAKPKGKSFLQHWAAPVLKILDDGCLANARLMTDRKPDSEFSKSLKGSRVNYSKIPLPIRTQIIAQLGSATAAQKFFKNFDFIHSQPILEDLEATLWARIASDTDSAGWALFQKQLQLWATQKNRPGPDGRIRYIHLQQAFSPERAMPLPQDFTVPENYRVPDESFFDDFFSRTVNGDGVTVLWAPPGRGKSTLLSHFKSKLDTKKVVCIRHHYFLSLNDRSEGRFHFQAIARSLEAQLQEAMPDLRVRRHSTLGETIEQAARNVIAEGRRLIVIIDGLDHVWREGRDREHAEELFNALIPAVPGTHLVIGTQKIAEKDLPKRMLAAAPMEGWVELPLMNRAAVEGWIASQHRAGRLNLFRWPHQSKAKALAAVSDAFFDISNGLPLHLIYSFEAVARAGNEVTPDLVRGQPACPSGDIRDYYAGFMLQLSPRGKAILHVLAGLDFSPPPFALNNCFGVDDQSILGLAEIGHLLDFREMEVRPFHGSLFAFLRDDPSHHSIFMANSSPTLAWLETEAPPYWREAWLWITQATRGKAQNLIKGPSREWALSFVTAGYPIDRLINVLNHAEQAAFEVFDLASVARHRLVKIRAINAVELQHEELAQVWYVAAALSGDIYLPAVLRADLVNLPSSLISALVQMTDESQRDALVEQAVEELNGRIIQNRHEEYISNDQQGDFARAVVSVVAASKKNEVARVLRFARGYGQADSIVAAFAQSARLVGNVGSVLQAGKSFTGVEFDRELFACLCLEGLSPASQNPLKAEKHPAIRCLGIVKGDAIKASNSGKNLSTLFAGADGPVDRHQTDIRGIVYNNFMSALAAALAGKPTKSWVKIPDHASESWLAGAVRAFEKLAQCIAAHWANTKRWPTLGDVFSWYDGQPCYERGYDDQRRFIAVRLALIDAAFDLCLIGRGLDAAYQIDDAALSEARTSPFWLNELWLEKLTTRRISLHDPASAETFISTYMDELRRSVTVFNERAANYGKLALAAHDHNKLRLAAQALRHAVDCLFGYGWRKDAFADDVLTALGMMIEVGDQNAKQILLDLAGAFHRITDYTDGDGTDHIRSEYYAAVAKHYPERIAPMLNDLIRAEDWHYAEELYKELPSLPLAQTAEGSALLSTFIMPSERLAVEKANLSPSIGDDLRRKVGPNIEHALKADRYASASHENEEKGNVEPPKPGDYPPGKLSELIAERSRLNIYDSSRSTIGEWLNYWDAKGQGTAALTDLEAELSEPRLHLKIESGLDTAAELAAKLHGRSDAFKWLVRAHIARYGWQRYFTSQDEAEARLELVARDHRARWKDFVRETSKPVLNLRESRNGLVIGFTRLIYFLIQIGELELAKAHTDALVDAFMEEVSQQPLDKPSWA</sequence>
<dbReference type="OrthoDB" id="8430782at2"/>